<name>A0A6N8JSC2_9ACTN</name>
<evidence type="ECO:0000313" key="3">
    <source>
        <dbReference type="Proteomes" id="UP000463388"/>
    </source>
</evidence>
<reference evidence="2 3" key="1">
    <citation type="submission" date="2019-12" db="EMBL/GenBank/DDBJ databases">
        <title>Microbes associate with the intestines of laboratory mice.</title>
        <authorList>
            <person name="Navarre W."/>
            <person name="Wong E."/>
        </authorList>
    </citation>
    <scope>NUCLEOTIDE SEQUENCE [LARGE SCALE GENOMIC DNA]</scope>
    <source>
        <strain evidence="2 3">NM66_B29</strain>
    </source>
</reference>
<proteinExistence type="predicted"/>
<gene>
    <name evidence="2" type="ORF">GKZ27_11450</name>
</gene>
<feature type="compositionally biased region" description="Basic residues" evidence="1">
    <location>
        <begin position="17"/>
        <end position="27"/>
    </location>
</feature>
<dbReference type="AlphaFoldDB" id="A0A6N8JSC2"/>
<dbReference type="Proteomes" id="UP000463388">
    <property type="component" value="Unassembled WGS sequence"/>
</dbReference>
<accession>A0A6N8JSC2</accession>
<feature type="region of interest" description="Disordered" evidence="1">
    <location>
        <begin position="46"/>
        <end position="83"/>
    </location>
</feature>
<dbReference type="EMBL" id="WSRR01000052">
    <property type="protein sequence ID" value="MVX62057.1"/>
    <property type="molecule type" value="Genomic_DNA"/>
</dbReference>
<keyword evidence="3" id="KW-1185">Reference proteome</keyword>
<evidence type="ECO:0000256" key="1">
    <source>
        <dbReference type="SAM" id="MobiDB-lite"/>
    </source>
</evidence>
<feature type="region of interest" description="Disordered" evidence="1">
    <location>
        <begin position="1"/>
        <end position="27"/>
    </location>
</feature>
<organism evidence="2 3">
    <name type="scientific">Adlercreutzia mucosicola</name>
    <dbReference type="NCBI Taxonomy" id="580026"/>
    <lineage>
        <taxon>Bacteria</taxon>
        <taxon>Bacillati</taxon>
        <taxon>Actinomycetota</taxon>
        <taxon>Coriobacteriia</taxon>
        <taxon>Eggerthellales</taxon>
        <taxon>Eggerthellaceae</taxon>
        <taxon>Adlercreutzia</taxon>
    </lineage>
</organism>
<protein>
    <submittedName>
        <fullName evidence="2">Uncharacterized protein</fullName>
    </submittedName>
</protein>
<evidence type="ECO:0000313" key="2">
    <source>
        <dbReference type="EMBL" id="MVX62057.1"/>
    </source>
</evidence>
<feature type="compositionally biased region" description="Pro residues" evidence="1">
    <location>
        <begin position="1"/>
        <end position="16"/>
    </location>
</feature>
<comment type="caution">
    <text evidence="2">The sequence shown here is derived from an EMBL/GenBank/DDBJ whole genome shotgun (WGS) entry which is preliminary data.</text>
</comment>
<sequence length="83" mass="9455">MPPTPPPPLPRAARPPRPPRQRRLPRRVRLPCRPWPLCQARSLPHRFPRRPPRCGVRPCAAGPKARSRWRDSARAPGGSRPGR</sequence>